<dbReference type="RefSeq" id="WP_408159524.1">
    <property type="nucleotide sequence ID" value="NZ_JAQQFM010000008.1"/>
</dbReference>
<name>A0ABW9ABN7_9BURK</name>
<evidence type="ECO:0000313" key="1">
    <source>
        <dbReference type="EMBL" id="MFL9926316.1"/>
    </source>
</evidence>
<organism evidence="1 2">
    <name type="scientific">Herbaspirillum lusitanum</name>
    <dbReference type="NCBI Taxonomy" id="213312"/>
    <lineage>
        <taxon>Bacteria</taxon>
        <taxon>Pseudomonadati</taxon>
        <taxon>Pseudomonadota</taxon>
        <taxon>Betaproteobacteria</taxon>
        <taxon>Burkholderiales</taxon>
        <taxon>Oxalobacteraceae</taxon>
        <taxon>Herbaspirillum</taxon>
    </lineage>
</organism>
<dbReference type="InterPro" id="IPR046373">
    <property type="entry name" value="Acyl-CoA_Oxase/DH_mid-dom_sf"/>
</dbReference>
<dbReference type="Gene3D" id="2.40.110.10">
    <property type="entry name" value="Butyryl-CoA Dehydrogenase, subunit A, domain 2"/>
    <property type="match status" value="1"/>
</dbReference>
<protein>
    <submittedName>
        <fullName evidence="1">Acyl-CoA dehydrogenase</fullName>
    </submittedName>
</protein>
<dbReference type="InterPro" id="IPR009100">
    <property type="entry name" value="AcylCoA_DH/oxidase_NM_dom_sf"/>
</dbReference>
<accession>A0ABW9ABN7</accession>
<gene>
    <name evidence="1" type="ORF">PQR62_18720</name>
</gene>
<dbReference type="SUPFAM" id="SSF56645">
    <property type="entry name" value="Acyl-CoA dehydrogenase NM domain-like"/>
    <property type="match status" value="1"/>
</dbReference>
<sequence>MHKPARKIIPAQDIAQTIAALNAMVGLPLAHATQAGMPALVGELLCQLVDNGMGDLPLPGHGRTLQRWRMLAAVAAQDLSLAKLFEAHTDALAILAEAGVHDLPPHAVWGVWCAESKDGALQVRDIVAGHSLMLNGEKLWCSGAASVTHALIGYRDQRQRSCLAAVDLAQEGVEIVGDDWKAVGMAATATSVLQLKNVRGTPVGPAGFYLSRAGFWQGGAGIAACWHGAAAALAGCTRDWLKSRNDAHALAHLGQLEVVLHASAAALRELAAWIDANPASDAMRGALRVRLQAEHAAQHALTHSGRALGPGLYCADRHSARLLADLPVFIRQSHAERDLQALGMLAIESEEQPWQI</sequence>
<dbReference type="EMBL" id="JAQQFM010000008">
    <property type="protein sequence ID" value="MFL9926316.1"/>
    <property type="molecule type" value="Genomic_DNA"/>
</dbReference>
<dbReference type="Proteomes" id="UP001629246">
    <property type="component" value="Unassembled WGS sequence"/>
</dbReference>
<keyword evidence="2" id="KW-1185">Reference proteome</keyword>
<reference evidence="1 2" key="1">
    <citation type="journal article" date="2024" name="Chem. Sci.">
        <title>Discovery of megapolipeptins by genome mining of a Burkholderiales bacteria collection.</title>
        <authorList>
            <person name="Paulo B.S."/>
            <person name="Recchia M.J.J."/>
            <person name="Lee S."/>
            <person name="Fergusson C.H."/>
            <person name="Romanowski S.B."/>
            <person name="Hernandez A."/>
            <person name="Krull N."/>
            <person name="Liu D.Y."/>
            <person name="Cavanagh H."/>
            <person name="Bos A."/>
            <person name="Gray C.A."/>
            <person name="Murphy B.T."/>
            <person name="Linington R.G."/>
            <person name="Eustaquio A.S."/>
        </authorList>
    </citation>
    <scope>NUCLEOTIDE SEQUENCE [LARGE SCALE GENOMIC DNA]</scope>
    <source>
        <strain evidence="1 2">RL21-008-BIB-A</strain>
    </source>
</reference>
<evidence type="ECO:0000313" key="2">
    <source>
        <dbReference type="Proteomes" id="UP001629246"/>
    </source>
</evidence>
<comment type="caution">
    <text evidence="1">The sequence shown here is derived from an EMBL/GenBank/DDBJ whole genome shotgun (WGS) entry which is preliminary data.</text>
</comment>
<proteinExistence type="predicted"/>